<dbReference type="SUPFAM" id="SSF54928">
    <property type="entry name" value="RNA-binding domain, RBD"/>
    <property type="match status" value="1"/>
</dbReference>
<reference evidence="15" key="1">
    <citation type="submission" date="2021-01" db="EMBL/GenBank/DDBJ databases">
        <authorList>
            <person name="Zahm M."/>
            <person name="Roques C."/>
            <person name="Cabau C."/>
            <person name="Klopp C."/>
            <person name="Donnadieu C."/>
            <person name="Jouanno E."/>
            <person name="Lampietro C."/>
            <person name="Louis A."/>
            <person name="Herpin A."/>
            <person name="Echchiki A."/>
            <person name="Berthelot C."/>
            <person name="Parey E."/>
            <person name="Roest-Crollius H."/>
            <person name="Braasch I."/>
            <person name="Postlethwait J."/>
            <person name="Bobe J."/>
            <person name="Montfort J."/>
            <person name="Bouchez O."/>
            <person name="Begum T."/>
            <person name="Mejri S."/>
            <person name="Adams A."/>
            <person name="Chen W.-J."/>
            <person name="Guiguen Y."/>
        </authorList>
    </citation>
    <scope>NUCLEOTIDE SEQUENCE</scope>
    <source>
        <strain evidence="15">YG-15Mar2019-1</strain>
        <tissue evidence="15">Brain</tissue>
    </source>
</reference>
<feature type="compositionally biased region" description="Basic and acidic residues" evidence="12">
    <location>
        <begin position="470"/>
        <end position="484"/>
    </location>
</feature>
<evidence type="ECO:0000256" key="5">
    <source>
        <dbReference type="ARBA" id="ARBA00022771"/>
    </source>
</evidence>
<evidence type="ECO:0000313" key="16">
    <source>
        <dbReference type="Proteomes" id="UP001046870"/>
    </source>
</evidence>
<dbReference type="CDD" id="cd12540">
    <property type="entry name" value="RRM_U2AFBPL"/>
    <property type="match status" value="1"/>
</dbReference>
<keyword evidence="3 11" id="KW-0479">Metal-binding</keyword>
<dbReference type="Proteomes" id="UP001046870">
    <property type="component" value="Chromosome 12"/>
</dbReference>
<keyword evidence="4" id="KW-0677">Repeat</keyword>
<feature type="region of interest" description="Disordered" evidence="12">
    <location>
        <begin position="377"/>
        <end position="526"/>
    </location>
</feature>
<evidence type="ECO:0000256" key="7">
    <source>
        <dbReference type="ARBA" id="ARBA00022884"/>
    </source>
</evidence>
<dbReference type="GO" id="GO:0008270">
    <property type="term" value="F:zinc ion binding"/>
    <property type="evidence" value="ECO:0007669"/>
    <property type="project" value="UniProtKB-KW"/>
</dbReference>
<comment type="caution">
    <text evidence="15">The sequence shown here is derived from an EMBL/GenBank/DDBJ whole genome shotgun (WGS) entry which is preliminary data.</text>
</comment>
<feature type="region of interest" description="Disordered" evidence="12">
    <location>
        <begin position="1"/>
        <end position="79"/>
    </location>
</feature>
<feature type="compositionally biased region" description="Basic and acidic residues" evidence="12">
    <location>
        <begin position="514"/>
        <end position="526"/>
    </location>
</feature>
<feature type="compositionally biased region" description="Basic and acidic residues" evidence="12">
    <location>
        <begin position="36"/>
        <end position="53"/>
    </location>
</feature>
<dbReference type="FunFam" id="3.30.70.330:FF:000209">
    <property type="entry name" value="U2 small nuclear ribonucleoprotein auxiliary factor 35 kDa subunit-related protein 2"/>
    <property type="match status" value="1"/>
</dbReference>
<dbReference type="GO" id="GO:0000398">
    <property type="term" value="P:mRNA splicing, via spliceosome"/>
    <property type="evidence" value="ECO:0007669"/>
    <property type="project" value="InterPro"/>
</dbReference>
<feature type="compositionally biased region" description="Basic residues" evidence="12">
    <location>
        <begin position="15"/>
        <end position="33"/>
    </location>
</feature>
<evidence type="ECO:0000256" key="1">
    <source>
        <dbReference type="ARBA" id="ARBA00004123"/>
    </source>
</evidence>
<feature type="region of interest" description="Disordered" evidence="12">
    <location>
        <begin position="91"/>
        <end position="111"/>
    </location>
</feature>
<dbReference type="GO" id="GO:0089701">
    <property type="term" value="C:U2AF complex"/>
    <property type="evidence" value="ECO:0007669"/>
    <property type="project" value="InterPro"/>
</dbReference>
<feature type="compositionally biased region" description="Acidic residues" evidence="12">
    <location>
        <begin position="455"/>
        <end position="469"/>
    </location>
</feature>
<protein>
    <submittedName>
        <fullName evidence="15">Uncharacterized protein</fullName>
    </submittedName>
</protein>
<dbReference type="EMBL" id="JAFDVH010000012">
    <property type="protein sequence ID" value="KAG7467170.1"/>
    <property type="molecule type" value="Genomic_DNA"/>
</dbReference>
<dbReference type="Gene3D" id="2.30.30.1190">
    <property type="match status" value="1"/>
</dbReference>
<keyword evidence="9" id="KW-0687">Ribonucleoprotein</keyword>
<dbReference type="PANTHER" id="PTHR12620">
    <property type="entry name" value="U2 SNRNP AUXILIARY FACTOR, SMALL SUBUNIT"/>
    <property type="match status" value="1"/>
</dbReference>
<accession>A0A9D3PUB4</accession>
<feature type="domain" description="RRM" evidence="13">
    <location>
        <begin position="202"/>
        <end position="308"/>
    </location>
</feature>
<feature type="domain" description="C3H1-type" evidence="14">
    <location>
        <begin position="310"/>
        <end position="337"/>
    </location>
</feature>
<feature type="domain" description="C3H1-type" evidence="14">
    <location>
        <begin position="170"/>
        <end position="198"/>
    </location>
</feature>
<dbReference type="SMART" id="SM00361">
    <property type="entry name" value="RRM_1"/>
    <property type="match status" value="1"/>
</dbReference>
<dbReference type="InterPro" id="IPR009145">
    <property type="entry name" value="U2AF_small"/>
</dbReference>
<dbReference type="Gene3D" id="3.30.70.330">
    <property type="match status" value="1"/>
</dbReference>
<feature type="compositionally biased region" description="Acidic residues" evidence="12">
    <location>
        <begin position="54"/>
        <end position="64"/>
    </location>
</feature>
<feature type="zinc finger region" description="C3H1-type" evidence="11">
    <location>
        <begin position="310"/>
        <end position="337"/>
    </location>
</feature>
<sequence>MANAVAVGGNSILSHKQRRAAFKKERRKRKRQALAKLRDSELPEEDRENHVSEDGDDGDSDDKEEERKAEEERQRLHLEWLERERIAQEEFRLKMEREEAAQKKKEEEEKRIREEWEEQQRREQEEREQKQQEKIDREEAVQKMLDQAESQLEHSGPWKNPEAPEDYGTEKDRANCPFFLKTGACRFGDRCSRKHVHPTSSSTLMVRGMFVTFSMEQSRRDDYDTDASLEYSEEEVHQQFLDFYQDVLPEFRSVGKVVQFKVSCNFEPHLRGNVYVQYETEQQCREAFITFNGRWYAGRQLQCEFSPVTRWKTAICGLYDRKKCPKGKHCNFLHVYRNPGGEFWEADRDLHLSPDRGGTFRGQYSECYSERRDWSQRHRSYSPEAVQGRRRGRRSRSRERRSRERRSRSRERRSRERRSRAGRGGAEQGEAEPEQGKEEPEQGKEEPEQGKEEPEPGAEEPELGAEEPEPGEKEPGAEEPEQRGQEAGQYPRKEIWVQGEAEVKRQESFPIQEQEWRSRWREQRKE</sequence>
<keyword evidence="7 10" id="KW-0694">RNA-binding</keyword>
<keyword evidence="16" id="KW-1185">Reference proteome</keyword>
<dbReference type="GO" id="GO:0003723">
    <property type="term" value="F:RNA binding"/>
    <property type="evidence" value="ECO:0007669"/>
    <property type="project" value="UniProtKB-UniRule"/>
</dbReference>
<name>A0A9D3PUB4_MEGAT</name>
<evidence type="ECO:0000256" key="2">
    <source>
        <dbReference type="ARBA" id="ARBA00022553"/>
    </source>
</evidence>
<dbReference type="InterPro" id="IPR000571">
    <property type="entry name" value="Znf_CCCH"/>
</dbReference>
<evidence type="ECO:0000256" key="6">
    <source>
        <dbReference type="ARBA" id="ARBA00022833"/>
    </source>
</evidence>
<dbReference type="InterPro" id="IPR003954">
    <property type="entry name" value="RRM_euk-type"/>
</dbReference>
<dbReference type="InterPro" id="IPR012677">
    <property type="entry name" value="Nucleotide-bd_a/b_plait_sf"/>
</dbReference>
<dbReference type="PROSITE" id="PS50103">
    <property type="entry name" value="ZF_C3H1"/>
    <property type="match status" value="2"/>
</dbReference>
<dbReference type="OrthoDB" id="75923at2759"/>
<feature type="region of interest" description="Disordered" evidence="12">
    <location>
        <begin position="147"/>
        <end position="169"/>
    </location>
</feature>
<evidence type="ECO:0000256" key="3">
    <source>
        <dbReference type="ARBA" id="ARBA00022723"/>
    </source>
</evidence>
<feature type="compositionally biased region" description="Basic and acidic residues" evidence="12">
    <location>
        <begin position="491"/>
        <end position="507"/>
    </location>
</feature>
<evidence type="ECO:0000256" key="8">
    <source>
        <dbReference type="ARBA" id="ARBA00023242"/>
    </source>
</evidence>
<evidence type="ECO:0000313" key="15">
    <source>
        <dbReference type="EMBL" id="KAG7467170.1"/>
    </source>
</evidence>
<dbReference type="PROSITE" id="PS50102">
    <property type="entry name" value="RRM"/>
    <property type="match status" value="1"/>
</dbReference>
<dbReference type="SMART" id="SM00356">
    <property type="entry name" value="ZnF_C3H1"/>
    <property type="match status" value="2"/>
</dbReference>
<evidence type="ECO:0000256" key="10">
    <source>
        <dbReference type="PROSITE-ProRule" id="PRU00176"/>
    </source>
</evidence>
<dbReference type="GO" id="GO:1990904">
    <property type="term" value="C:ribonucleoprotein complex"/>
    <property type="evidence" value="ECO:0007669"/>
    <property type="project" value="UniProtKB-KW"/>
</dbReference>
<keyword evidence="5 11" id="KW-0863">Zinc-finger</keyword>
<feature type="compositionally biased region" description="Basic and acidic residues" evidence="12">
    <location>
        <begin position="434"/>
        <end position="454"/>
    </location>
</feature>
<keyword evidence="6 11" id="KW-0862">Zinc</keyword>
<dbReference type="InterPro" id="IPR035979">
    <property type="entry name" value="RBD_domain_sf"/>
</dbReference>
<evidence type="ECO:0000256" key="9">
    <source>
        <dbReference type="ARBA" id="ARBA00023274"/>
    </source>
</evidence>
<evidence type="ECO:0000256" key="11">
    <source>
        <dbReference type="PROSITE-ProRule" id="PRU00723"/>
    </source>
</evidence>
<feature type="compositionally biased region" description="Basic and acidic residues" evidence="12">
    <location>
        <begin position="65"/>
        <end position="79"/>
    </location>
</feature>
<gene>
    <name evidence="15" type="ORF">MATL_G00150590</name>
</gene>
<dbReference type="Pfam" id="PF00642">
    <property type="entry name" value="zf-CCCH"/>
    <property type="match status" value="1"/>
</dbReference>
<comment type="subcellular location">
    <subcellularLocation>
        <location evidence="1">Nucleus</location>
    </subcellularLocation>
</comment>
<evidence type="ECO:0000259" key="14">
    <source>
        <dbReference type="PROSITE" id="PS50103"/>
    </source>
</evidence>
<dbReference type="AlphaFoldDB" id="A0A9D3PUB4"/>
<keyword evidence="2" id="KW-0597">Phosphoprotein</keyword>
<evidence type="ECO:0000256" key="4">
    <source>
        <dbReference type="ARBA" id="ARBA00022737"/>
    </source>
</evidence>
<proteinExistence type="predicted"/>
<dbReference type="PRINTS" id="PR01848">
    <property type="entry name" value="U2AUXFACTOR"/>
</dbReference>
<keyword evidence="8" id="KW-0539">Nucleus</keyword>
<evidence type="ECO:0000256" key="12">
    <source>
        <dbReference type="SAM" id="MobiDB-lite"/>
    </source>
</evidence>
<evidence type="ECO:0000259" key="13">
    <source>
        <dbReference type="PROSITE" id="PS50102"/>
    </source>
</evidence>
<dbReference type="InterPro" id="IPR000504">
    <property type="entry name" value="RRM_dom"/>
</dbReference>
<organism evidence="15 16">
    <name type="scientific">Megalops atlanticus</name>
    <name type="common">Tarpon</name>
    <name type="synonym">Clupea gigantea</name>
    <dbReference type="NCBI Taxonomy" id="7932"/>
    <lineage>
        <taxon>Eukaryota</taxon>
        <taxon>Metazoa</taxon>
        <taxon>Chordata</taxon>
        <taxon>Craniata</taxon>
        <taxon>Vertebrata</taxon>
        <taxon>Euteleostomi</taxon>
        <taxon>Actinopterygii</taxon>
        <taxon>Neopterygii</taxon>
        <taxon>Teleostei</taxon>
        <taxon>Elopiformes</taxon>
        <taxon>Megalopidae</taxon>
        <taxon>Megalops</taxon>
    </lineage>
</organism>
<feature type="compositionally biased region" description="Basic residues" evidence="12">
    <location>
        <begin position="388"/>
        <end position="421"/>
    </location>
</feature>
<feature type="zinc finger region" description="C3H1-type" evidence="11">
    <location>
        <begin position="170"/>
        <end position="198"/>
    </location>
</feature>